<name>A0A1S7PVC1_9HYPH</name>
<accession>A0A1S7PVC1</accession>
<dbReference type="EMBL" id="FBWG01000012">
    <property type="protein sequence ID" value="CUX27125.1"/>
    <property type="molecule type" value="Genomic_DNA"/>
</dbReference>
<reference evidence="1 2" key="1">
    <citation type="submission" date="2016-01" db="EMBL/GenBank/DDBJ databases">
        <authorList>
            <person name="Oliw E.H."/>
        </authorList>
    </citation>
    <scope>NUCLEOTIDE SEQUENCE [LARGE SCALE GENOMIC DNA]</scope>
    <source>
        <strain evidence="1 2">Zutra 3-1</strain>
    </source>
</reference>
<proteinExistence type="predicted"/>
<dbReference type="Proteomes" id="UP000191987">
    <property type="component" value="Unassembled WGS sequence"/>
</dbReference>
<sequence>MIYAPLIIAGILVRLTYEKAKHGH</sequence>
<organism evidence="1 2">
    <name type="scientific">Agrobacterium deltaense Zutra 3/1</name>
    <dbReference type="NCBI Taxonomy" id="1183427"/>
    <lineage>
        <taxon>Bacteria</taxon>
        <taxon>Pseudomonadati</taxon>
        <taxon>Pseudomonadota</taxon>
        <taxon>Alphaproteobacteria</taxon>
        <taxon>Hyphomicrobiales</taxon>
        <taxon>Rhizobiaceae</taxon>
        <taxon>Rhizobium/Agrobacterium group</taxon>
        <taxon>Agrobacterium</taxon>
    </lineage>
</organism>
<evidence type="ECO:0000313" key="2">
    <source>
        <dbReference type="Proteomes" id="UP000191987"/>
    </source>
</evidence>
<dbReference type="AlphaFoldDB" id="A0A1S7PVC1"/>
<gene>
    <name evidence="1" type="ORF">AGR7C_Cc20064</name>
</gene>
<evidence type="ECO:0000313" key="1">
    <source>
        <dbReference type="EMBL" id="CUX27125.1"/>
    </source>
</evidence>
<protein>
    <submittedName>
        <fullName evidence="1">Uncharacterized protein</fullName>
    </submittedName>
</protein>